<protein>
    <submittedName>
        <fullName evidence="5">DNA-binding IclR family transcriptional regulator</fullName>
    </submittedName>
</protein>
<dbReference type="InterPro" id="IPR029016">
    <property type="entry name" value="GAF-like_dom_sf"/>
</dbReference>
<dbReference type="Proteomes" id="UP000749311">
    <property type="component" value="Unassembled WGS sequence"/>
</dbReference>
<keyword evidence="3" id="KW-0804">Transcription</keyword>
<proteinExistence type="predicted"/>
<dbReference type="PANTHER" id="PTHR30136:SF24">
    <property type="entry name" value="HTH-TYPE TRANSCRIPTIONAL REPRESSOR ALLR"/>
    <property type="match status" value="1"/>
</dbReference>
<dbReference type="Pfam" id="PF01614">
    <property type="entry name" value="IclR_C"/>
    <property type="match status" value="1"/>
</dbReference>
<keyword evidence="1" id="KW-0805">Transcription regulation</keyword>
<evidence type="ECO:0000256" key="2">
    <source>
        <dbReference type="ARBA" id="ARBA00023125"/>
    </source>
</evidence>
<dbReference type="GO" id="GO:0003677">
    <property type="term" value="F:DNA binding"/>
    <property type="evidence" value="ECO:0007669"/>
    <property type="project" value="UniProtKB-KW"/>
</dbReference>
<dbReference type="SUPFAM" id="SSF55781">
    <property type="entry name" value="GAF domain-like"/>
    <property type="match status" value="1"/>
</dbReference>
<evidence type="ECO:0000256" key="1">
    <source>
        <dbReference type="ARBA" id="ARBA00023015"/>
    </source>
</evidence>
<comment type="caution">
    <text evidence="5">The sequence shown here is derived from an EMBL/GenBank/DDBJ whole genome shotgun (WGS) entry which is preliminary data.</text>
</comment>
<feature type="domain" description="IclR-ED" evidence="4">
    <location>
        <begin position="49"/>
        <end position="235"/>
    </location>
</feature>
<evidence type="ECO:0000313" key="6">
    <source>
        <dbReference type="Proteomes" id="UP000749311"/>
    </source>
</evidence>
<dbReference type="InterPro" id="IPR050707">
    <property type="entry name" value="HTH_MetabolicPath_Reg"/>
</dbReference>
<organism evidence="5 6">
    <name type="scientific">Brooklawnia cerclae</name>
    <dbReference type="NCBI Taxonomy" id="349934"/>
    <lineage>
        <taxon>Bacteria</taxon>
        <taxon>Bacillati</taxon>
        <taxon>Actinomycetota</taxon>
        <taxon>Actinomycetes</taxon>
        <taxon>Propionibacteriales</taxon>
        <taxon>Propionibacteriaceae</taxon>
        <taxon>Brooklawnia</taxon>
    </lineage>
</organism>
<reference evidence="5 6" key="1">
    <citation type="submission" date="2020-02" db="EMBL/GenBank/DDBJ databases">
        <title>Sequencing the genomes of 1000 actinobacteria strains.</title>
        <authorList>
            <person name="Klenk H.-P."/>
        </authorList>
    </citation>
    <scope>NUCLEOTIDE SEQUENCE [LARGE SCALE GENOMIC DNA]</scope>
    <source>
        <strain evidence="5 6">DSM 19609</strain>
    </source>
</reference>
<dbReference type="InterPro" id="IPR036388">
    <property type="entry name" value="WH-like_DNA-bd_sf"/>
</dbReference>
<evidence type="ECO:0000256" key="3">
    <source>
        <dbReference type="ARBA" id="ARBA00023163"/>
    </source>
</evidence>
<keyword evidence="6" id="KW-1185">Reference proteome</keyword>
<accession>A0ABX0SI67</accession>
<dbReference type="InterPro" id="IPR036390">
    <property type="entry name" value="WH_DNA-bd_sf"/>
</dbReference>
<dbReference type="Pfam" id="PF09339">
    <property type="entry name" value="HTH_IclR"/>
    <property type="match status" value="1"/>
</dbReference>
<dbReference type="InterPro" id="IPR005471">
    <property type="entry name" value="Tscrpt_reg_IclR_N"/>
</dbReference>
<dbReference type="SUPFAM" id="SSF46785">
    <property type="entry name" value="Winged helix' DNA-binding domain"/>
    <property type="match status" value="1"/>
</dbReference>
<dbReference type="Gene3D" id="1.10.10.10">
    <property type="entry name" value="Winged helix-like DNA-binding domain superfamily/Winged helix DNA-binding domain"/>
    <property type="match status" value="1"/>
</dbReference>
<dbReference type="PROSITE" id="PS51078">
    <property type="entry name" value="ICLR_ED"/>
    <property type="match status" value="1"/>
</dbReference>
<dbReference type="PANTHER" id="PTHR30136">
    <property type="entry name" value="HELIX-TURN-HELIX TRANSCRIPTIONAL REGULATOR, ICLR FAMILY"/>
    <property type="match status" value="1"/>
</dbReference>
<gene>
    <name evidence="5" type="ORF">FB473_002784</name>
</gene>
<sequence length="235" mass="25069">MATRPGGWSLTQIASALGLAKSSTLTIMTSLEAAGLVARADNYYELDVGVLTPAGGFLKGVDIVSLFKRRIATSPLLKNEIAHLAVLGGRDVIYISRHIGRSPLPVTAQVGDRFPASITAVGAALLAQMPDDEVVALFQGAGEFPQWTSRSTPDLEALLAKVHHVREIGYAVDDGETHPNVFAFGLVVHRVGNFVQDVAISTSLSRDPLDAEHRDKALSELRTICAALEMGNDML</sequence>
<dbReference type="Gene3D" id="3.30.450.40">
    <property type="match status" value="1"/>
</dbReference>
<evidence type="ECO:0000259" key="4">
    <source>
        <dbReference type="PROSITE" id="PS51078"/>
    </source>
</evidence>
<keyword evidence="2 5" id="KW-0238">DNA-binding</keyword>
<dbReference type="EMBL" id="JAAMOZ010000002">
    <property type="protein sequence ID" value="NIH58092.1"/>
    <property type="molecule type" value="Genomic_DNA"/>
</dbReference>
<dbReference type="InterPro" id="IPR014757">
    <property type="entry name" value="Tscrpt_reg_IclR_C"/>
</dbReference>
<name>A0ABX0SI67_9ACTN</name>
<evidence type="ECO:0000313" key="5">
    <source>
        <dbReference type="EMBL" id="NIH58092.1"/>
    </source>
</evidence>